<feature type="transmembrane region" description="Helical" evidence="6">
    <location>
        <begin position="268"/>
        <end position="287"/>
    </location>
</feature>
<dbReference type="RefSeq" id="XP_040767600.1">
    <property type="nucleotide sequence ID" value="XM_040905528.1"/>
</dbReference>
<keyword evidence="4 6" id="KW-0472">Membrane</keyword>
<feature type="compositionally biased region" description="Pro residues" evidence="5">
    <location>
        <begin position="589"/>
        <end position="601"/>
    </location>
</feature>
<evidence type="ECO:0000256" key="5">
    <source>
        <dbReference type="SAM" id="MobiDB-lite"/>
    </source>
</evidence>
<accession>A0A165G5M4</accession>
<evidence type="ECO:0000256" key="3">
    <source>
        <dbReference type="ARBA" id="ARBA00022989"/>
    </source>
</evidence>
<name>A0A165G5M4_9APHY</name>
<dbReference type="InParanoid" id="A0A165G5M4"/>
<evidence type="ECO:0000256" key="4">
    <source>
        <dbReference type="ARBA" id="ARBA00023136"/>
    </source>
</evidence>
<evidence type="ECO:0000313" key="8">
    <source>
        <dbReference type="EMBL" id="KZT09860.1"/>
    </source>
</evidence>
<evidence type="ECO:0000256" key="1">
    <source>
        <dbReference type="ARBA" id="ARBA00004141"/>
    </source>
</evidence>
<dbReference type="GO" id="GO:0016020">
    <property type="term" value="C:membrane"/>
    <property type="evidence" value="ECO:0007669"/>
    <property type="project" value="UniProtKB-SubCell"/>
</dbReference>
<protein>
    <submittedName>
        <fullName evidence="8">TPT-domain-containing protein</fullName>
    </submittedName>
</protein>
<proteinExistence type="predicted"/>
<feature type="transmembrane region" description="Helical" evidence="6">
    <location>
        <begin position="219"/>
        <end position="237"/>
    </location>
</feature>
<feature type="transmembrane region" description="Helical" evidence="6">
    <location>
        <begin position="148"/>
        <end position="170"/>
    </location>
</feature>
<dbReference type="Pfam" id="PF03151">
    <property type="entry name" value="TPT"/>
    <property type="match status" value="1"/>
</dbReference>
<dbReference type="Proteomes" id="UP000076871">
    <property type="component" value="Unassembled WGS sequence"/>
</dbReference>
<feature type="transmembrane region" description="Helical" evidence="6">
    <location>
        <begin position="308"/>
        <end position="328"/>
    </location>
</feature>
<dbReference type="PANTHER" id="PTHR11132">
    <property type="entry name" value="SOLUTE CARRIER FAMILY 35"/>
    <property type="match status" value="1"/>
</dbReference>
<keyword evidence="9" id="KW-1185">Reference proteome</keyword>
<dbReference type="EMBL" id="KV427610">
    <property type="protein sequence ID" value="KZT09860.1"/>
    <property type="molecule type" value="Genomic_DNA"/>
</dbReference>
<dbReference type="FunCoup" id="A0A165G5M4">
    <property type="interactions" value="360"/>
</dbReference>
<sequence>MEGLENSASAPYHRSAGGPAWTAQTPHEKPHLAKNNSWLASLVSSSNQALPVHGNSEKHPWESAETLHGNAAMRFRSVKRSLMRRLPSWAQGDLMRSNLLARPTLSQASGLPGIIPSPATVRFALLCTLWYSTSALSSNTGKVILTQFRYPITLTFVQFGFVAGYCLLFMSPAVRFSKFKLPTRAIFNSTLPMGCFQVGGHIFSSMAISRIPVSTVHTIKALSPLFTVAAYALLFRVRYSPKTYLSLLPLTIGVMLACSFDMSVSNAIGLLCAFGSALVFVSSNIFFKKIMPSGPGAVAASSHKLDKLNLLFYSSSMAFVLMVPIWVYTDLPALLAMIRDPTHIGHPAHDGGSHHSVLYNFLANGTVHFAQNIIAFVLLAQTSPVTYSIASLIKRVAVICIAIAWFAQPVHPVQACGIALTFAGLYMYNQAKSDVEQGERSMRRVAAARALELPYSTRPELRDVPAPPPAIAVDMRADVGMTSAYGRPRAQPTAAAHAIMSPVSQSLPPRRQSQSQPRPTHRARPLSYSQTHNAPNLRIQITPPASTGTKPGVAVSPVDLYPSPPPSLDSPPAEETWPINRRGSMVTGHPPPHYHPNPAPPRATVVA</sequence>
<dbReference type="InterPro" id="IPR004853">
    <property type="entry name" value="Sugar_P_trans_dom"/>
</dbReference>
<evidence type="ECO:0000256" key="2">
    <source>
        <dbReference type="ARBA" id="ARBA00022692"/>
    </source>
</evidence>
<dbReference type="InterPro" id="IPR050186">
    <property type="entry name" value="TPT_transporter"/>
</dbReference>
<comment type="subcellular location">
    <subcellularLocation>
        <location evidence="1">Membrane</location>
        <topology evidence="1">Multi-pass membrane protein</topology>
    </subcellularLocation>
</comment>
<feature type="transmembrane region" description="Helical" evidence="6">
    <location>
        <begin position="244"/>
        <end position="262"/>
    </location>
</feature>
<feature type="region of interest" description="Disordered" evidence="5">
    <location>
        <begin position="1"/>
        <end position="30"/>
    </location>
</feature>
<dbReference type="InterPro" id="IPR037185">
    <property type="entry name" value="EmrE-like"/>
</dbReference>
<feature type="region of interest" description="Disordered" evidence="5">
    <location>
        <begin position="485"/>
        <end position="607"/>
    </location>
</feature>
<feature type="transmembrane region" description="Helical" evidence="6">
    <location>
        <begin position="191"/>
        <end position="213"/>
    </location>
</feature>
<organism evidence="8 9">
    <name type="scientific">Laetiporus sulphureus 93-53</name>
    <dbReference type="NCBI Taxonomy" id="1314785"/>
    <lineage>
        <taxon>Eukaryota</taxon>
        <taxon>Fungi</taxon>
        <taxon>Dikarya</taxon>
        <taxon>Basidiomycota</taxon>
        <taxon>Agaricomycotina</taxon>
        <taxon>Agaricomycetes</taxon>
        <taxon>Polyporales</taxon>
        <taxon>Laetiporus</taxon>
    </lineage>
</organism>
<feature type="domain" description="Sugar phosphate transporter" evidence="7">
    <location>
        <begin position="122"/>
        <end position="429"/>
    </location>
</feature>
<evidence type="ECO:0000313" key="9">
    <source>
        <dbReference type="Proteomes" id="UP000076871"/>
    </source>
</evidence>
<gene>
    <name evidence="8" type="ORF">LAESUDRAFT_673474</name>
</gene>
<dbReference type="STRING" id="1314785.A0A165G5M4"/>
<dbReference type="OrthoDB" id="1588579at2759"/>
<evidence type="ECO:0000259" key="7">
    <source>
        <dbReference type="Pfam" id="PF03151"/>
    </source>
</evidence>
<dbReference type="SUPFAM" id="SSF103481">
    <property type="entry name" value="Multidrug resistance efflux transporter EmrE"/>
    <property type="match status" value="2"/>
</dbReference>
<reference evidence="8 9" key="1">
    <citation type="journal article" date="2016" name="Mol. Biol. Evol.">
        <title>Comparative Genomics of Early-Diverging Mushroom-Forming Fungi Provides Insights into the Origins of Lignocellulose Decay Capabilities.</title>
        <authorList>
            <person name="Nagy L.G."/>
            <person name="Riley R."/>
            <person name="Tritt A."/>
            <person name="Adam C."/>
            <person name="Daum C."/>
            <person name="Floudas D."/>
            <person name="Sun H."/>
            <person name="Yadav J.S."/>
            <person name="Pangilinan J."/>
            <person name="Larsson K.H."/>
            <person name="Matsuura K."/>
            <person name="Barry K."/>
            <person name="Labutti K."/>
            <person name="Kuo R."/>
            <person name="Ohm R.A."/>
            <person name="Bhattacharya S.S."/>
            <person name="Shirouzu T."/>
            <person name="Yoshinaga Y."/>
            <person name="Martin F.M."/>
            <person name="Grigoriev I.V."/>
            <person name="Hibbett D.S."/>
        </authorList>
    </citation>
    <scope>NUCLEOTIDE SEQUENCE [LARGE SCALE GENOMIC DNA]</scope>
    <source>
        <strain evidence="8 9">93-53</strain>
    </source>
</reference>
<feature type="compositionally biased region" description="Low complexity" evidence="5">
    <location>
        <begin position="501"/>
        <end position="518"/>
    </location>
</feature>
<dbReference type="GeneID" id="63822558"/>
<evidence type="ECO:0000256" key="6">
    <source>
        <dbReference type="SAM" id="Phobius"/>
    </source>
</evidence>
<keyword evidence="2 6" id="KW-0812">Transmembrane</keyword>
<dbReference type="AlphaFoldDB" id="A0A165G5M4"/>
<keyword evidence="3 6" id="KW-1133">Transmembrane helix</keyword>